<dbReference type="CDD" id="cd17319">
    <property type="entry name" value="MFS_ExuT_GudP_like"/>
    <property type="match status" value="1"/>
</dbReference>
<evidence type="ECO:0000256" key="4">
    <source>
        <dbReference type="ARBA" id="ARBA00022692"/>
    </source>
</evidence>
<dbReference type="Gene3D" id="1.20.1250.20">
    <property type="entry name" value="MFS general substrate transporter like domains"/>
    <property type="match status" value="2"/>
</dbReference>
<evidence type="ECO:0000256" key="3">
    <source>
        <dbReference type="ARBA" id="ARBA00022475"/>
    </source>
</evidence>
<evidence type="ECO:0000313" key="10">
    <source>
        <dbReference type="Proteomes" id="UP000319280"/>
    </source>
</evidence>
<dbReference type="GO" id="GO:0022857">
    <property type="term" value="F:transmembrane transporter activity"/>
    <property type="evidence" value="ECO:0007669"/>
    <property type="project" value="InterPro"/>
</dbReference>
<keyword evidence="3" id="KW-1003">Cell membrane</keyword>
<dbReference type="PIRSF" id="PIRSF002808">
    <property type="entry name" value="Hexose_phosphate_transp"/>
    <property type="match status" value="1"/>
</dbReference>
<reference evidence="9 10" key="1">
    <citation type="submission" date="2019-07" db="EMBL/GenBank/DDBJ databases">
        <title>Genomic analysis of Lentibacillus sp. NKC851-2.</title>
        <authorList>
            <person name="Oh Y.J."/>
        </authorList>
    </citation>
    <scope>NUCLEOTIDE SEQUENCE [LARGE SCALE GENOMIC DNA]</scope>
    <source>
        <strain evidence="9 10">NKC851-2</strain>
    </source>
</reference>
<feature type="transmembrane region" description="Helical" evidence="7">
    <location>
        <begin position="334"/>
        <end position="356"/>
    </location>
</feature>
<dbReference type="InterPro" id="IPR036259">
    <property type="entry name" value="MFS_trans_sf"/>
</dbReference>
<dbReference type="InterPro" id="IPR050382">
    <property type="entry name" value="MFS_Na/Anion_cotransporter"/>
</dbReference>
<proteinExistence type="predicted"/>
<keyword evidence="10" id="KW-1185">Reference proteome</keyword>
<keyword evidence="4 7" id="KW-0812">Transmembrane</keyword>
<dbReference type="InterPro" id="IPR020846">
    <property type="entry name" value="MFS_dom"/>
</dbReference>
<organism evidence="9 10">
    <name type="scientific">Lentibacillus cibarius</name>
    <dbReference type="NCBI Taxonomy" id="2583219"/>
    <lineage>
        <taxon>Bacteria</taxon>
        <taxon>Bacillati</taxon>
        <taxon>Bacillota</taxon>
        <taxon>Bacilli</taxon>
        <taxon>Bacillales</taxon>
        <taxon>Bacillaceae</taxon>
        <taxon>Lentibacillus</taxon>
    </lineage>
</organism>
<dbReference type="InterPro" id="IPR000849">
    <property type="entry name" value="Sugar_P_transporter"/>
</dbReference>
<name>A0A549YJC2_9BACI</name>
<protein>
    <submittedName>
        <fullName evidence="9">MFS transporter</fullName>
    </submittedName>
</protein>
<gene>
    <name evidence="9" type="ORF">FH966_09855</name>
</gene>
<evidence type="ECO:0000313" key="9">
    <source>
        <dbReference type="EMBL" id="TRM11962.1"/>
    </source>
</evidence>
<feature type="transmembrane region" description="Helical" evidence="7">
    <location>
        <begin position="306"/>
        <end position="328"/>
    </location>
</feature>
<feature type="transmembrane region" description="Helical" evidence="7">
    <location>
        <begin position="274"/>
        <end position="294"/>
    </location>
</feature>
<feature type="transmembrane region" description="Helical" evidence="7">
    <location>
        <begin position="397"/>
        <end position="418"/>
    </location>
</feature>
<dbReference type="PANTHER" id="PTHR11662:SF399">
    <property type="entry name" value="FI19708P1-RELATED"/>
    <property type="match status" value="1"/>
</dbReference>
<evidence type="ECO:0000256" key="5">
    <source>
        <dbReference type="ARBA" id="ARBA00022989"/>
    </source>
</evidence>
<dbReference type="Proteomes" id="UP000319280">
    <property type="component" value="Unassembled WGS sequence"/>
</dbReference>
<dbReference type="SUPFAM" id="SSF103473">
    <property type="entry name" value="MFS general substrate transporter"/>
    <property type="match status" value="1"/>
</dbReference>
<evidence type="ECO:0000256" key="7">
    <source>
        <dbReference type="SAM" id="Phobius"/>
    </source>
</evidence>
<evidence type="ECO:0000256" key="6">
    <source>
        <dbReference type="ARBA" id="ARBA00023136"/>
    </source>
</evidence>
<evidence type="ECO:0000256" key="2">
    <source>
        <dbReference type="ARBA" id="ARBA00022448"/>
    </source>
</evidence>
<dbReference type="PANTHER" id="PTHR11662">
    <property type="entry name" value="SOLUTE CARRIER FAMILY 17"/>
    <property type="match status" value="1"/>
</dbReference>
<evidence type="ECO:0000256" key="1">
    <source>
        <dbReference type="ARBA" id="ARBA00004651"/>
    </source>
</evidence>
<dbReference type="RefSeq" id="WP_142791000.1">
    <property type="nucleotide sequence ID" value="NZ_VJMZ01000001.1"/>
</dbReference>
<feature type="domain" description="Major facilitator superfamily (MFS) profile" evidence="8">
    <location>
        <begin position="17"/>
        <end position="423"/>
    </location>
</feature>
<dbReference type="EMBL" id="VJMZ01000001">
    <property type="protein sequence ID" value="TRM11962.1"/>
    <property type="molecule type" value="Genomic_DNA"/>
</dbReference>
<dbReference type="Pfam" id="PF07690">
    <property type="entry name" value="MFS_1"/>
    <property type="match status" value="2"/>
</dbReference>
<feature type="transmembrane region" description="Helical" evidence="7">
    <location>
        <begin position="236"/>
        <end position="254"/>
    </location>
</feature>
<evidence type="ECO:0000259" key="8">
    <source>
        <dbReference type="PROSITE" id="PS50850"/>
    </source>
</evidence>
<feature type="transmembrane region" description="Helical" evidence="7">
    <location>
        <begin position="86"/>
        <end position="108"/>
    </location>
</feature>
<comment type="subcellular location">
    <subcellularLocation>
        <location evidence="1">Cell membrane</location>
        <topology evidence="1">Multi-pass membrane protein</topology>
    </subcellularLocation>
</comment>
<accession>A0A549YJC2</accession>
<comment type="caution">
    <text evidence="9">The sequence shown here is derived from an EMBL/GenBank/DDBJ whole genome shotgun (WGS) entry which is preliminary data.</text>
</comment>
<feature type="transmembrane region" description="Helical" evidence="7">
    <location>
        <begin position="173"/>
        <end position="191"/>
    </location>
</feature>
<dbReference type="AlphaFoldDB" id="A0A549YJC2"/>
<feature type="transmembrane region" description="Helical" evidence="7">
    <location>
        <begin position="54"/>
        <end position="74"/>
    </location>
</feature>
<dbReference type="InterPro" id="IPR011701">
    <property type="entry name" value="MFS"/>
</dbReference>
<keyword evidence="5 7" id="KW-1133">Transmembrane helix</keyword>
<keyword evidence="2" id="KW-0813">Transport</keyword>
<dbReference type="PROSITE" id="PS50850">
    <property type="entry name" value="MFS"/>
    <property type="match status" value="1"/>
</dbReference>
<keyword evidence="6 7" id="KW-0472">Membrane</keyword>
<sequence length="440" mass="48080">MGRKKARRRKVSISNKILLLLCGLYFIAYVDRVNIATAAPFIEDDLNLSSSQMGFILSAFAYPYCFLQIAGGWAGDKLGPRKMLSVIGIVVAGTTAITGAISGMWSAMLARIGLGVGEGAAFPTATKAMTKWLPREKWGFGQGVTHASSRLGNAITPPLIAAIIVSLGWRSSFFIMALITALWVVVWLWYFRDNPNNHPKITNEELAALPPQSDTTEKKEKKEKKVIPWKQLSKRILPITLIDFCYGWALWVYLTWLPSFLYTAYQIDIQKSAIFTAGILFAGVIGDALGGGLSDKIYKRTNNLKFARKSVLVTGLAGSFIFLLPALFVHNLALIAISLSLAFFFLELCNANLWAIPMDIAPNHSGTASGMMNTGFGIAGMVSPLLFGFMIDVTGNWQVPFSASIILLFVGIVVTLFIDPSKKVDLADSDEENIKSTTSI</sequence>
<dbReference type="GO" id="GO:0005886">
    <property type="term" value="C:plasma membrane"/>
    <property type="evidence" value="ECO:0007669"/>
    <property type="project" value="UniProtKB-SubCell"/>
</dbReference>
<feature type="transmembrane region" description="Helical" evidence="7">
    <location>
        <begin position="368"/>
        <end position="391"/>
    </location>
</feature>